<organism evidence="1 2">
    <name type="scientific">Araneus ventricosus</name>
    <name type="common">Orbweaver spider</name>
    <name type="synonym">Epeira ventricosa</name>
    <dbReference type="NCBI Taxonomy" id="182803"/>
    <lineage>
        <taxon>Eukaryota</taxon>
        <taxon>Metazoa</taxon>
        <taxon>Ecdysozoa</taxon>
        <taxon>Arthropoda</taxon>
        <taxon>Chelicerata</taxon>
        <taxon>Arachnida</taxon>
        <taxon>Araneae</taxon>
        <taxon>Araneomorphae</taxon>
        <taxon>Entelegynae</taxon>
        <taxon>Araneoidea</taxon>
        <taxon>Araneidae</taxon>
        <taxon>Araneus</taxon>
    </lineage>
</organism>
<reference evidence="1 2" key="1">
    <citation type="journal article" date="2019" name="Sci. Rep.">
        <title>Orb-weaving spider Araneus ventricosus genome elucidates the spidroin gene catalogue.</title>
        <authorList>
            <person name="Kono N."/>
            <person name="Nakamura H."/>
            <person name="Ohtoshi R."/>
            <person name="Moran D.A.P."/>
            <person name="Shinohara A."/>
            <person name="Yoshida Y."/>
            <person name="Fujiwara M."/>
            <person name="Mori M."/>
            <person name="Tomita M."/>
            <person name="Arakawa K."/>
        </authorList>
    </citation>
    <scope>NUCLEOTIDE SEQUENCE [LARGE SCALE GENOMIC DNA]</scope>
</reference>
<sequence>MGNNWVPQRQFHSISRRIKMNTTNICLQFEPTPLQEPELSKSGALDRSAIPTTKERYYLRFFLLLNETEKMLVCLRQSHFNRIPSRRQAKKEYNKHYCRGVGFEPTPLFREPELNLMI</sequence>
<accession>A0A4Y2G383</accession>
<comment type="caution">
    <text evidence="1">The sequence shown here is derived from an EMBL/GenBank/DDBJ whole genome shotgun (WGS) entry which is preliminary data.</text>
</comment>
<dbReference type="EMBL" id="BGPR01001171">
    <property type="protein sequence ID" value="GBM47246.1"/>
    <property type="molecule type" value="Genomic_DNA"/>
</dbReference>
<name>A0A4Y2G383_ARAVE</name>
<protein>
    <submittedName>
        <fullName evidence="1">Uncharacterized protein</fullName>
    </submittedName>
</protein>
<keyword evidence="2" id="KW-1185">Reference proteome</keyword>
<gene>
    <name evidence="1" type="ORF">AVEN_136841_1</name>
</gene>
<evidence type="ECO:0000313" key="1">
    <source>
        <dbReference type="EMBL" id="GBM47246.1"/>
    </source>
</evidence>
<dbReference type="AlphaFoldDB" id="A0A4Y2G383"/>
<dbReference type="Proteomes" id="UP000499080">
    <property type="component" value="Unassembled WGS sequence"/>
</dbReference>
<proteinExistence type="predicted"/>
<evidence type="ECO:0000313" key="2">
    <source>
        <dbReference type="Proteomes" id="UP000499080"/>
    </source>
</evidence>